<feature type="coiled-coil region" evidence="1">
    <location>
        <begin position="474"/>
        <end position="533"/>
    </location>
</feature>
<dbReference type="Gene3D" id="1.20.58.2220">
    <property type="entry name" value="Formin, FH2 domain"/>
    <property type="match status" value="1"/>
</dbReference>
<feature type="compositionally biased region" description="Pro residues" evidence="2">
    <location>
        <begin position="584"/>
        <end position="679"/>
    </location>
</feature>
<evidence type="ECO:0000313" key="7">
    <source>
        <dbReference type="Proteomes" id="UP000077115"/>
    </source>
</evidence>
<feature type="compositionally biased region" description="Polar residues" evidence="2">
    <location>
        <begin position="13"/>
        <end position="26"/>
    </location>
</feature>
<dbReference type="SMART" id="SM01139">
    <property type="entry name" value="Drf_FH3"/>
    <property type="match status" value="1"/>
</dbReference>
<feature type="compositionally biased region" description="Basic and acidic residues" evidence="2">
    <location>
        <begin position="1173"/>
        <end position="1182"/>
    </location>
</feature>
<reference evidence="6 7" key="1">
    <citation type="submission" date="2006-10" db="EMBL/GenBank/DDBJ databases">
        <title>The Genome Sequence of Batrachochytrium dendrobatidis JEL423.</title>
        <authorList>
            <consortium name="The Broad Institute Genome Sequencing Platform"/>
            <person name="Birren B."/>
            <person name="Lander E."/>
            <person name="Galagan J."/>
            <person name="Cuomo C."/>
            <person name="Devon K."/>
            <person name="Jaffe D."/>
            <person name="Butler J."/>
            <person name="Alvarez P."/>
            <person name="Gnerre S."/>
            <person name="Grabherr M."/>
            <person name="Kleber M."/>
            <person name="Mauceli E."/>
            <person name="Brockman W."/>
            <person name="Young S."/>
            <person name="LaButti K."/>
            <person name="Sykes S."/>
            <person name="DeCaprio D."/>
            <person name="Crawford M."/>
            <person name="Koehrsen M."/>
            <person name="Engels R."/>
            <person name="Montgomery P."/>
            <person name="Pearson M."/>
            <person name="Howarth C."/>
            <person name="Larson L."/>
            <person name="White J."/>
            <person name="O'Leary S."/>
            <person name="Kodira C."/>
            <person name="Zeng Q."/>
            <person name="Yandava C."/>
            <person name="Alvarado L."/>
            <person name="Longcore J."/>
            <person name="James T."/>
        </authorList>
    </citation>
    <scope>NUCLEOTIDE SEQUENCE [LARGE SCALE GENOMIC DNA]</scope>
    <source>
        <strain evidence="6 7">JEL423</strain>
    </source>
</reference>
<organism evidence="6 7">
    <name type="scientific">Batrachochytrium dendrobatidis (strain JEL423)</name>
    <dbReference type="NCBI Taxonomy" id="403673"/>
    <lineage>
        <taxon>Eukaryota</taxon>
        <taxon>Fungi</taxon>
        <taxon>Fungi incertae sedis</taxon>
        <taxon>Chytridiomycota</taxon>
        <taxon>Chytridiomycota incertae sedis</taxon>
        <taxon>Chytridiomycetes</taxon>
        <taxon>Rhizophydiales</taxon>
        <taxon>Rhizophydiales incertae sedis</taxon>
        <taxon>Batrachochytrium</taxon>
    </lineage>
</organism>
<sequence length="1316" mass="143728">MSLDTASALELTSHITSSQTSGSLPRSQHGGEPTSPSVSDVESITSSSSSRPPGTTPISNAPSPLRQFPPITSGHLVTGAGVGGMAADNGIPPVDEIKTMLELLMEDLNLTEDKKEVLRKLPDDRKWMMLLQHLSERYRAGPQEVLHEIQEIQKLKDGADRELLTNLVVSLRSRPIRWISGFIDHGGFAVLLDNLNELETAKIHNDFEELYIKCLKSLMNNKIGLSAVLDTEDALNVIALSLRSPSPRTRALVLEIFGAVCLIPGGHSCVLHAMDALSEEANTRFRFEIVVYSLWQSCRAMTPLDKELQVASMSFINAVICGGPGVELEFRMHMRLEFIQLGLLQLIEKIAHLENDILQTQIDVFIRANESDELEWFDRMGQEPFNKDNIDELSRKLVETNKVSSSQAQYHSLLNHISMLPANPIERLRYMMIIDKVVQQIVLQKDGEDPDPIAALANLDMRHLVGDMTSTSILKDQEDKYQKQLEKSKRLEKEITSLSRGGEPIADEVKIKIMNAQRQIKELEGTMKDKLASVDGGEALLEQFKNIAKAIASVKVESVAGTGGAAVPASGPPVSPLPGSGLGGPPPPPPPPPGSGFGGPPPPPPPPPGSGFGGPPPPPPPPGMGGPPPPPPPPGFGGPPPPPPPPGMGGPPPPPPPPGMGGPPPPPPPGMGGPPPPPGFGAYAAPVAAKTKPTNLSSKPLKSFNWTKLAPMKVKETIWANIDDEEVHKQLRGDAYREFEDMFAAREVKTMENASTSKEDISSKEITFLDGKRSQNCNIMLKAVKLDPKLIKRAILSVDTDTLPRFVLAELLKFIPTDDEMTALKQYTEVDLPLLASAERFMYEISEIDNYEPKLKAMHFKTCFGEYEDDAETLITGLQKASEDVMNSKKFTELLKVVLALGNYLNSGARGGAYGFKLGSLLKMLDTKSTIQGRKHTLLHYLTELVEKYFPSIQGFEKDLIHVEEGSKVTTAQIRQSLIQIRDNLKVVVDLLDILEKENTKKENQTVEKKKSTSSILSSTSSTTSAQLNVKLESIMRSFHAKSTKIYTDLDERFKVAEKDFEKALLLYGEDVKNATPEEFFGTFAKFTSAYLAAKSDNETAVAKERELKKREEAKKASEDKRRKKREDGGEKSNMASKDGGLDDLISAIRTGKAFGNGTDTAPPPASRQRRAQPRDGGRGGEDEKEGLTGIDSAIGHDRQFSQQSRNATREAPNFHLRDKSFQNAEQGAVGRLKRQGSFKSRASPLVKESSVGASPNSNRDGKSGPRSLHKDPILHLKAVSTTEKNIAAPQTQLKATGMSKETPRDIKNRLDAAAK</sequence>
<dbReference type="InterPro" id="IPR051425">
    <property type="entry name" value="Formin_Homology"/>
</dbReference>
<feature type="domain" description="DAD" evidence="3">
    <location>
        <begin position="1130"/>
        <end position="1173"/>
    </location>
</feature>
<protein>
    <recommendedName>
        <fullName evidence="8">FH2 domain-containing protein</fullName>
    </recommendedName>
</protein>
<dbReference type="GO" id="GO:0003779">
    <property type="term" value="F:actin binding"/>
    <property type="evidence" value="ECO:0007669"/>
    <property type="project" value="InterPro"/>
</dbReference>
<feature type="compositionally biased region" description="Basic and acidic residues" evidence="2">
    <location>
        <begin position="1260"/>
        <end position="1275"/>
    </location>
</feature>
<dbReference type="EMBL" id="DS022308">
    <property type="protein sequence ID" value="OAJ42610.1"/>
    <property type="molecule type" value="Genomic_DNA"/>
</dbReference>
<dbReference type="InterPro" id="IPR010473">
    <property type="entry name" value="GTPase-bd"/>
</dbReference>
<accession>A0A177WT75</accession>
<dbReference type="InterPro" id="IPR011989">
    <property type="entry name" value="ARM-like"/>
</dbReference>
<dbReference type="GO" id="GO:0030036">
    <property type="term" value="P:actin cytoskeleton organization"/>
    <property type="evidence" value="ECO:0007669"/>
    <property type="project" value="InterPro"/>
</dbReference>
<feature type="compositionally biased region" description="Polar residues" evidence="2">
    <location>
        <begin position="1280"/>
        <end position="1295"/>
    </location>
</feature>
<feature type="compositionally biased region" description="Low complexity" evidence="2">
    <location>
        <begin position="35"/>
        <end position="59"/>
    </location>
</feature>
<feature type="domain" description="FH2" evidence="5">
    <location>
        <begin position="691"/>
        <end position="1117"/>
    </location>
</feature>
<proteinExistence type="predicted"/>
<dbReference type="InterPro" id="IPR014767">
    <property type="entry name" value="DAD_dom"/>
</dbReference>
<dbReference type="PANTHER" id="PTHR45725:SF1">
    <property type="entry name" value="DISHEVELLED ASSOCIATED ACTIVATOR OF MORPHOGENESIS, ISOFORM D"/>
    <property type="match status" value="1"/>
</dbReference>
<evidence type="ECO:0000256" key="2">
    <source>
        <dbReference type="SAM" id="MobiDB-lite"/>
    </source>
</evidence>
<dbReference type="SMART" id="SM00498">
    <property type="entry name" value="FH2"/>
    <property type="match status" value="1"/>
</dbReference>
<dbReference type="GO" id="GO:0031267">
    <property type="term" value="F:small GTPase binding"/>
    <property type="evidence" value="ECO:0007669"/>
    <property type="project" value="InterPro"/>
</dbReference>
<name>A0A177WT75_BATDL</name>
<feature type="compositionally biased region" description="Basic and acidic residues" evidence="2">
    <location>
        <begin position="1302"/>
        <end position="1316"/>
    </location>
</feature>
<dbReference type="VEuPathDB" id="FungiDB:BDEG_26051"/>
<dbReference type="Pfam" id="PF02181">
    <property type="entry name" value="FH2"/>
    <property type="match status" value="1"/>
</dbReference>
<dbReference type="Pfam" id="PF06367">
    <property type="entry name" value="Drf_FH3"/>
    <property type="match status" value="1"/>
</dbReference>
<dbReference type="InterPro" id="IPR016024">
    <property type="entry name" value="ARM-type_fold"/>
</dbReference>
<dbReference type="PANTHER" id="PTHR45725">
    <property type="entry name" value="FORMIN HOMOLOGY 2 FAMILY MEMBER"/>
    <property type="match status" value="1"/>
</dbReference>
<dbReference type="Proteomes" id="UP000077115">
    <property type="component" value="Unassembled WGS sequence"/>
</dbReference>
<gene>
    <name evidence="6" type="ORF">BDEG_26051</name>
</gene>
<dbReference type="InterPro" id="IPR015425">
    <property type="entry name" value="FH2_Formin"/>
</dbReference>
<feature type="domain" description="GBD/FH3" evidence="4">
    <location>
        <begin position="89"/>
        <end position="449"/>
    </location>
</feature>
<dbReference type="SUPFAM" id="SSF48371">
    <property type="entry name" value="ARM repeat"/>
    <property type="match status" value="1"/>
</dbReference>
<dbReference type="InterPro" id="IPR010472">
    <property type="entry name" value="FH3_dom"/>
</dbReference>
<reference evidence="6 7" key="2">
    <citation type="submission" date="2016-05" db="EMBL/GenBank/DDBJ databases">
        <title>Lineage-specific infection strategies underlie the spectrum of fungal disease in amphibians.</title>
        <authorList>
            <person name="Cuomo C.A."/>
            <person name="Farrer R.A."/>
            <person name="James T."/>
            <person name="Longcore J."/>
            <person name="Birren B."/>
        </authorList>
    </citation>
    <scope>NUCLEOTIDE SEQUENCE [LARGE SCALE GENOMIC DNA]</scope>
    <source>
        <strain evidence="6 7">JEL423</strain>
    </source>
</reference>
<dbReference type="STRING" id="403673.A0A177WT75"/>
<feature type="region of interest" description="Disordered" evidence="2">
    <location>
        <begin position="562"/>
        <end position="684"/>
    </location>
</feature>
<dbReference type="PROSITE" id="PS51231">
    <property type="entry name" value="DAD"/>
    <property type="match status" value="1"/>
</dbReference>
<feature type="region of interest" description="Disordered" evidence="2">
    <location>
        <begin position="1098"/>
        <end position="1316"/>
    </location>
</feature>
<dbReference type="SMART" id="SM01140">
    <property type="entry name" value="Drf_GBD"/>
    <property type="match status" value="1"/>
</dbReference>
<dbReference type="Gene3D" id="1.25.10.10">
    <property type="entry name" value="Leucine-rich Repeat Variant"/>
    <property type="match status" value="1"/>
</dbReference>
<dbReference type="PROSITE" id="PS51232">
    <property type="entry name" value="GBD_FH3"/>
    <property type="match status" value="1"/>
</dbReference>
<dbReference type="Pfam" id="PF06371">
    <property type="entry name" value="Drf_GBD"/>
    <property type="match status" value="1"/>
</dbReference>
<dbReference type="PROSITE" id="PS51444">
    <property type="entry name" value="FH2"/>
    <property type="match status" value="1"/>
</dbReference>
<feature type="coiled-coil region" evidence="1">
    <location>
        <begin position="94"/>
        <end position="121"/>
    </location>
</feature>
<evidence type="ECO:0000259" key="4">
    <source>
        <dbReference type="PROSITE" id="PS51232"/>
    </source>
</evidence>
<feature type="region of interest" description="Disordered" evidence="2">
    <location>
        <begin position="1"/>
        <end position="74"/>
    </location>
</feature>
<dbReference type="SUPFAM" id="SSF101447">
    <property type="entry name" value="Formin homology 2 domain (FH2 domain)"/>
    <property type="match status" value="1"/>
</dbReference>
<dbReference type="Gene3D" id="1.10.238.150">
    <property type="entry name" value="Formin, FH3 diaphanous domain"/>
    <property type="match status" value="1"/>
</dbReference>
<evidence type="ECO:0000259" key="3">
    <source>
        <dbReference type="PROSITE" id="PS51231"/>
    </source>
</evidence>
<evidence type="ECO:0000259" key="5">
    <source>
        <dbReference type="PROSITE" id="PS51444"/>
    </source>
</evidence>
<dbReference type="eggNOG" id="KOG1922">
    <property type="taxonomic scope" value="Eukaryota"/>
</dbReference>
<evidence type="ECO:0008006" key="8">
    <source>
        <dbReference type="Google" id="ProtNLM"/>
    </source>
</evidence>
<dbReference type="InterPro" id="IPR014768">
    <property type="entry name" value="GBD/FH3_dom"/>
</dbReference>
<evidence type="ECO:0000313" key="6">
    <source>
        <dbReference type="EMBL" id="OAJ42610.1"/>
    </source>
</evidence>
<evidence type="ECO:0000256" key="1">
    <source>
        <dbReference type="SAM" id="Coils"/>
    </source>
</evidence>
<keyword evidence="1" id="KW-0175">Coiled coil</keyword>
<feature type="compositionally biased region" description="Basic and acidic residues" evidence="2">
    <location>
        <begin position="1098"/>
        <end position="1131"/>
    </location>
</feature>
<dbReference type="OrthoDB" id="1668162at2759"/>
<dbReference type="InterPro" id="IPR042201">
    <property type="entry name" value="FH2_Formin_sf"/>
</dbReference>